<evidence type="ECO:0000256" key="1">
    <source>
        <dbReference type="ARBA" id="ARBA00023125"/>
    </source>
</evidence>
<dbReference type="Proteomes" id="UP000008922">
    <property type="component" value="Chromosome"/>
</dbReference>
<dbReference type="STRING" id="926569.ANT_13320"/>
<protein>
    <recommendedName>
        <fullName evidence="7">FHA domain-containing protein</fullName>
    </recommendedName>
</protein>
<gene>
    <name evidence="5" type="ordered locus">ANT_13320</name>
</gene>
<accession>E8N4K0</accession>
<evidence type="ECO:0008006" key="7">
    <source>
        <dbReference type="Google" id="ProtNLM"/>
    </source>
</evidence>
<feature type="DNA-binding region" description="OmpR/PhoB-type" evidence="2">
    <location>
        <begin position="111"/>
        <end position="217"/>
    </location>
</feature>
<evidence type="ECO:0000313" key="5">
    <source>
        <dbReference type="EMBL" id="BAJ63364.1"/>
    </source>
</evidence>
<dbReference type="RefSeq" id="WP_013559751.1">
    <property type="nucleotide sequence ID" value="NC_014960.1"/>
</dbReference>
<dbReference type="GO" id="GO:0003677">
    <property type="term" value="F:DNA binding"/>
    <property type="evidence" value="ECO:0007669"/>
    <property type="project" value="UniProtKB-UniRule"/>
</dbReference>
<dbReference type="InterPro" id="IPR001867">
    <property type="entry name" value="OmpR/PhoB-type_DNA-bd"/>
</dbReference>
<name>E8N4K0_ANATU</name>
<dbReference type="CDD" id="cd00060">
    <property type="entry name" value="FHA"/>
    <property type="match status" value="1"/>
</dbReference>
<dbReference type="Gene3D" id="1.10.10.10">
    <property type="entry name" value="Winged helix-like DNA-binding domain superfamily/Winged helix DNA-binding domain"/>
    <property type="match status" value="1"/>
</dbReference>
<dbReference type="InterPro" id="IPR050923">
    <property type="entry name" value="Cell_Proc_Reg/RNA_Proc"/>
</dbReference>
<dbReference type="PANTHER" id="PTHR23308">
    <property type="entry name" value="NUCLEAR INHIBITOR OF PROTEIN PHOSPHATASE-1"/>
    <property type="match status" value="1"/>
</dbReference>
<dbReference type="InParanoid" id="E8N4K0"/>
<dbReference type="SUPFAM" id="SSF49879">
    <property type="entry name" value="SMAD/FHA domain"/>
    <property type="match status" value="1"/>
</dbReference>
<evidence type="ECO:0000313" key="6">
    <source>
        <dbReference type="Proteomes" id="UP000008922"/>
    </source>
</evidence>
<reference evidence="5 6" key="1">
    <citation type="submission" date="2010-12" db="EMBL/GenBank/DDBJ databases">
        <title>Whole genome sequence of Anaerolinea thermophila UNI-1.</title>
        <authorList>
            <person name="Narita-Yamada S."/>
            <person name="Kishi E."/>
            <person name="Watanabe Y."/>
            <person name="Takasaki K."/>
            <person name="Ankai A."/>
            <person name="Oguchi A."/>
            <person name="Fukui S."/>
            <person name="Takahashi M."/>
            <person name="Yashiro I."/>
            <person name="Hosoyama A."/>
            <person name="Sekiguchi Y."/>
            <person name="Hanada S."/>
            <person name="Fujita N."/>
        </authorList>
    </citation>
    <scope>NUCLEOTIDE SEQUENCE [LARGE SCALE GENOMIC DNA]</scope>
    <source>
        <strain evidence="6">DSM 14523 / JCM 11388 / NBRC 100420 / UNI-1</strain>
    </source>
</reference>
<sequence length="222" mass="24878">MTQSGSEAPLLVASIGPLSGQRWTMDKALLIGRDPSCDIVIPDRQISRYHARISPTPNGAILEDLGSKNGTYYLGKRVEDPVSLQDGDAFQVALVQHFTFLISDATLPLGNAFISTQATKYRLRLDERSRRLWLNGKEVLPPLSAQQFRLLQALERQQGEVVSREELIQAVWGDEAFGVTEQAFDALVRRLRERLAEIDPHHNYILTIRGHGLRLDNPPVES</sequence>
<dbReference type="KEGG" id="atm:ANT_13320"/>
<dbReference type="OrthoDB" id="162419at2"/>
<dbReference type="PROSITE" id="PS51755">
    <property type="entry name" value="OMPR_PHOB"/>
    <property type="match status" value="1"/>
</dbReference>
<dbReference type="SMART" id="SM00240">
    <property type="entry name" value="FHA"/>
    <property type="match status" value="1"/>
</dbReference>
<dbReference type="EMBL" id="AP012029">
    <property type="protein sequence ID" value="BAJ63364.1"/>
    <property type="molecule type" value="Genomic_DNA"/>
</dbReference>
<feature type="domain" description="OmpR/PhoB-type" evidence="4">
    <location>
        <begin position="111"/>
        <end position="217"/>
    </location>
</feature>
<dbReference type="Pfam" id="PF00498">
    <property type="entry name" value="FHA"/>
    <property type="match status" value="1"/>
</dbReference>
<dbReference type="eggNOG" id="COG1716">
    <property type="taxonomic scope" value="Bacteria"/>
</dbReference>
<proteinExistence type="predicted"/>
<dbReference type="GO" id="GO:0006355">
    <property type="term" value="P:regulation of DNA-templated transcription"/>
    <property type="evidence" value="ECO:0007669"/>
    <property type="project" value="InterPro"/>
</dbReference>
<feature type="domain" description="FHA" evidence="3">
    <location>
        <begin position="29"/>
        <end position="78"/>
    </location>
</feature>
<dbReference type="SMART" id="SM00862">
    <property type="entry name" value="Trans_reg_C"/>
    <property type="match status" value="1"/>
</dbReference>
<dbReference type="InterPro" id="IPR036388">
    <property type="entry name" value="WH-like_DNA-bd_sf"/>
</dbReference>
<dbReference type="Pfam" id="PF00486">
    <property type="entry name" value="Trans_reg_C"/>
    <property type="match status" value="1"/>
</dbReference>
<dbReference type="SUPFAM" id="SSF46894">
    <property type="entry name" value="C-terminal effector domain of the bipartite response regulators"/>
    <property type="match status" value="1"/>
</dbReference>
<dbReference type="HOGENOM" id="CLU_108925_0_0_0"/>
<dbReference type="InterPro" id="IPR016032">
    <property type="entry name" value="Sig_transdc_resp-reg_C-effctor"/>
</dbReference>
<dbReference type="Gene3D" id="2.60.200.20">
    <property type="match status" value="1"/>
</dbReference>
<dbReference type="GO" id="GO:0000160">
    <property type="term" value="P:phosphorelay signal transduction system"/>
    <property type="evidence" value="ECO:0007669"/>
    <property type="project" value="InterPro"/>
</dbReference>
<dbReference type="AlphaFoldDB" id="E8N4K0"/>
<dbReference type="PROSITE" id="PS50006">
    <property type="entry name" value="FHA_DOMAIN"/>
    <property type="match status" value="1"/>
</dbReference>
<dbReference type="CDD" id="cd00383">
    <property type="entry name" value="trans_reg_C"/>
    <property type="match status" value="1"/>
</dbReference>
<dbReference type="InterPro" id="IPR000253">
    <property type="entry name" value="FHA_dom"/>
</dbReference>
<keyword evidence="1 2" id="KW-0238">DNA-binding</keyword>
<organism evidence="5 6">
    <name type="scientific">Anaerolinea thermophila (strain DSM 14523 / JCM 11388 / NBRC 100420 / UNI-1)</name>
    <dbReference type="NCBI Taxonomy" id="926569"/>
    <lineage>
        <taxon>Bacteria</taxon>
        <taxon>Bacillati</taxon>
        <taxon>Chloroflexota</taxon>
        <taxon>Anaerolineae</taxon>
        <taxon>Anaerolineales</taxon>
        <taxon>Anaerolineaceae</taxon>
        <taxon>Anaerolinea</taxon>
    </lineage>
</organism>
<dbReference type="eggNOG" id="COG0745">
    <property type="taxonomic scope" value="Bacteria"/>
</dbReference>
<evidence type="ECO:0000259" key="4">
    <source>
        <dbReference type="PROSITE" id="PS51755"/>
    </source>
</evidence>
<dbReference type="InterPro" id="IPR008984">
    <property type="entry name" value="SMAD_FHA_dom_sf"/>
</dbReference>
<evidence type="ECO:0000259" key="3">
    <source>
        <dbReference type="PROSITE" id="PS50006"/>
    </source>
</evidence>
<keyword evidence="6" id="KW-1185">Reference proteome</keyword>
<evidence type="ECO:0000256" key="2">
    <source>
        <dbReference type="PROSITE-ProRule" id="PRU01091"/>
    </source>
</evidence>